<comment type="caution">
    <text evidence="1">The sequence shown here is derived from an EMBL/GenBank/DDBJ whole genome shotgun (WGS) entry which is preliminary data.</text>
</comment>
<accession>A0ABV2FGG5</accession>
<gene>
    <name evidence="1" type="ORF">ABID29_000776</name>
</gene>
<name>A0ABV2FGG5_9STRE</name>
<evidence type="ECO:0000313" key="2">
    <source>
        <dbReference type="Proteomes" id="UP001549122"/>
    </source>
</evidence>
<keyword evidence="2" id="KW-1185">Reference proteome</keyword>
<protein>
    <submittedName>
        <fullName evidence="1">Uncharacterized protein</fullName>
    </submittedName>
</protein>
<reference evidence="1 2" key="1">
    <citation type="submission" date="2024-06" db="EMBL/GenBank/DDBJ databases">
        <title>Genomic Encyclopedia of Type Strains, Phase IV (KMG-IV): sequencing the most valuable type-strain genomes for metagenomic binning, comparative biology and taxonomic classification.</title>
        <authorList>
            <person name="Goeker M."/>
        </authorList>
    </citation>
    <scope>NUCLEOTIDE SEQUENCE [LARGE SCALE GENOMIC DNA]</scope>
    <source>
        <strain evidence="1 2">DSM 28303</strain>
    </source>
</reference>
<evidence type="ECO:0000313" key="1">
    <source>
        <dbReference type="EMBL" id="MET3557666.1"/>
    </source>
</evidence>
<dbReference type="Proteomes" id="UP001549122">
    <property type="component" value="Unassembled WGS sequence"/>
</dbReference>
<organism evidence="1 2">
    <name type="scientific">Streptococcus rupicaprae</name>
    <dbReference type="NCBI Taxonomy" id="759619"/>
    <lineage>
        <taxon>Bacteria</taxon>
        <taxon>Bacillati</taxon>
        <taxon>Bacillota</taxon>
        <taxon>Bacilli</taxon>
        <taxon>Lactobacillales</taxon>
        <taxon>Streptococcaceae</taxon>
        <taxon>Streptococcus</taxon>
    </lineage>
</organism>
<proteinExistence type="predicted"/>
<dbReference type="EMBL" id="JBEPLO010000006">
    <property type="protein sequence ID" value="MET3557666.1"/>
    <property type="molecule type" value="Genomic_DNA"/>
</dbReference>
<sequence>MRKTIDQYSEGIASDFPNKPQEDTLEAALVHTGQLMAVIEKYDELLALPVISQTFNYLKEAVEDDLEYF</sequence>